<gene>
    <name evidence="2" type="ORF">V0288_20100</name>
</gene>
<evidence type="ECO:0000256" key="1">
    <source>
        <dbReference type="SAM" id="MobiDB-lite"/>
    </source>
</evidence>
<proteinExistence type="predicted"/>
<dbReference type="EMBL" id="JBAFSM010000048">
    <property type="protein sequence ID" value="MEG3439440.1"/>
    <property type="molecule type" value="Genomic_DNA"/>
</dbReference>
<evidence type="ECO:0000313" key="3">
    <source>
        <dbReference type="Proteomes" id="UP001328733"/>
    </source>
</evidence>
<reference evidence="2 3" key="1">
    <citation type="submission" date="2024-01" db="EMBL/GenBank/DDBJ databases">
        <title>Genomic insights into the taxonomy and metabolism of the cyanobacterium Pannus brasiliensis CCIBt3594.</title>
        <authorList>
            <person name="Machado M."/>
            <person name="Botero N.B."/>
            <person name="Andreote A.P.D."/>
            <person name="Feitosa A.M.T."/>
            <person name="Popin R."/>
            <person name="Sivonen K."/>
            <person name="Fiore M.F."/>
        </authorList>
    </citation>
    <scope>NUCLEOTIDE SEQUENCE [LARGE SCALE GENOMIC DNA]</scope>
    <source>
        <strain evidence="2 3">CCIBt3594</strain>
    </source>
</reference>
<accession>A0AAW9QNS5</accession>
<evidence type="ECO:0000313" key="2">
    <source>
        <dbReference type="EMBL" id="MEG3439440.1"/>
    </source>
</evidence>
<sequence length="126" mass="13536">MSIKVNVIGRGNIREAFPATILTVSAGRSGNFFLSDGLLKGNRQQGRHRLGDLNTEKTRSPEGDGASTRWSALGNEQATNFGFDQKFLRLSVACSLFPPPKVGDGKTPAYADFPNVPTGVRVGEEV</sequence>
<dbReference type="Proteomes" id="UP001328733">
    <property type="component" value="Unassembled WGS sequence"/>
</dbReference>
<comment type="caution">
    <text evidence="2">The sequence shown here is derived from an EMBL/GenBank/DDBJ whole genome shotgun (WGS) entry which is preliminary data.</text>
</comment>
<protein>
    <recommendedName>
        <fullName evidence="4">Ribosomal protein L2</fullName>
    </recommendedName>
</protein>
<feature type="compositionally biased region" description="Basic and acidic residues" evidence="1">
    <location>
        <begin position="49"/>
        <end position="62"/>
    </location>
</feature>
<evidence type="ECO:0008006" key="4">
    <source>
        <dbReference type="Google" id="ProtNLM"/>
    </source>
</evidence>
<keyword evidence="3" id="KW-1185">Reference proteome</keyword>
<dbReference type="AlphaFoldDB" id="A0AAW9QNS5"/>
<organism evidence="2 3">
    <name type="scientific">Pannus brasiliensis CCIBt3594</name>
    <dbReference type="NCBI Taxonomy" id="1427578"/>
    <lineage>
        <taxon>Bacteria</taxon>
        <taxon>Bacillati</taxon>
        <taxon>Cyanobacteriota</taxon>
        <taxon>Cyanophyceae</taxon>
        <taxon>Oscillatoriophycideae</taxon>
        <taxon>Chroococcales</taxon>
        <taxon>Microcystaceae</taxon>
        <taxon>Pannus</taxon>
    </lineage>
</organism>
<feature type="region of interest" description="Disordered" evidence="1">
    <location>
        <begin position="44"/>
        <end position="69"/>
    </location>
</feature>
<name>A0AAW9QNS5_9CHRO</name>